<protein>
    <recommendedName>
        <fullName evidence="1">Metallo-beta-lactamase domain-containing protein</fullName>
    </recommendedName>
</protein>
<dbReference type="PATRIC" id="fig|742734.4.peg.1451"/>
<dbReference type="AlphaFoldDB" id="A0A0J9F2N8"/>
<reference evidence="2 3" key="1">
    <citation type="submission" date="2011-04" db="EMBL/GenBank/DDBJ databases">
        <title>The Genome Sequence of Clostridium citroniae WAL-19142.</title>
        <authorList>
            <consortium name="The Broad Institute Genome Sequencing Platform"/>
            <person name="Earl A."/>
            <person name="Ward D."/>
            <person name="Feldgarden M."/>
            <person name="Gevers D."/>
            <person name="Warren Y.A."/>
            <person name="Tyrrell K.L."/>
            <person name="Citron D.M."/>
            <person name="Goldstein E.J."/>
            <person name="Daigneault M."/>
            <person name="Allen-Vercoe E."/>
            <person name="Young S.K."/>
            <person name="Zeng Q."/>
            <person name="Gargeya S."/>
            <person name="Fitzgerald M."/>
            <person name="Haas B."/>
            <person name="Abouelleil A."/>
            <person name="Alvarado L."/>
            <person name="Arachchi H.M."/>
            <person name="Berlin A."/>
            <person name="Brown A."/>
            <person name="Chapman S.B."/>
            <person name="Chen Z."/>
            <person name="Dunbar C."/>
            <person name="Freedman E."/>
            <person name="Gearin G."/>
            <person name="Gellesch M."/>
            <person name="Goldberg J."/>
            <person name="Griggs A."/>
            <person name="Gujja S."/>
            <person name="Heilman E.R."/>
            <person name="Heiman D."/>
            <person name="Howarth C."/>
            <person name="Larson L."/>
            <person name="Lui A."/>
            <person name="MacDonald P.J."/>
            <person name="Mehta T."/>
            <person name="Montmayeur A."/>
            <person name="Murphy C."/>
            <person name="Neiman D."/>
            <person name="Pearson M."/>
            <person name="Priest M."/>
            <person name="Roberts A."/>
            <person name="Saif S."/>
            <person name="Shea T."/>
            <person name="Shenoy N."/>
            <person name="Sisk P."/>
            <person name="Stolte C."/>
            <person name="Sykes S."/>
            <person name="White J."/>
            <person name="Yandava C."/>
            <person name="Wortman J."/>
            <person name="Nusbaum C."/>
            <person name="Birren B."/>
        </authorList>
    </citation>
    <scope>NUCLEOTIDE SEQUENCE [LARGE SCALE GENOMIC DNA]</scope>
    <source>
        <strain evidence="2 3">WAL-19142</strain>
    </source>
</reference>
<dbReference type="PANTHER" id="PTHR42663:SF6">
    <property type="entry name" value="HYDROLASE C777.06C-RELATED"/>
    <property type="match status" value="1"/>
</dbReference>
<sequence>MEFTFLGTGAAEQYPGLWCTCEYCTKARKMGGRNIRHTSSGHFAGDCLIDFPPETFTQGERYGVDLLASRLLLVTHSHEDHFYPQLLYWRYRPKEAADMSEEEKFKRGYSRQQELPTLYIYGNQCTYHTLADHFNGQDLEDFAIKFIVPELYQEYECNGVRFVPMEASHIDRGSSKGLIYIVEAQGKTFLYASDSGPYTERTRKCIAAHKFDAVIMEQTFGNADKGNYHMDWDHAMEAMEFFKDAGIWKNKERIYWTHMSPHKTPPHSELEKLLEGTPITPAYDGLKIEI</sequence>
<evidence type="ECO:0000313" key="3">
    <source>
        <dbReference type="Proteomes" id="UP000037392"/>
    </source>
</evidence>
<feature type="domain" description="Metallo-beta-lactamase" evidence="1">
    <location>
        <begin position="70"/>
        <end position="259"/>
    </location>
</feature>
<name>A0A0J9F2N8_9FIRM</name>
<organism evidence="2 3">
    <name type="scientific">[Clostridium] citroniae WAL-19142</name>
    <dbReference type="NCBI Taxonomy" id="742734"/>
    <lineage>
        <taxon>Bacteria</taxon>
        <taxon>Bacillati</taxon>
        <taxon>Bacillota</taxon>
        <taxon>Clostridia</taxon>
        <taxon>Lachnospirales</taxon>
        <taxon>Lachnospiraceae</taxon>
        <taxon>Enterocloster</taxon>
    </lineage>
</organism>
<accession>A0A0J9F2N8</accession>
<dbReference type="OrthoDB" id="9781189at2"/>
<gene>
    <name evidence="2" type="ORF">HMPREF9470_01354</name>
</gene>
<dbReference type="SUPFAM" id="SSF56281">
    <property type="entry name" value="Metallo-hydrolase/oxidoreductase"/>
    <property type="match status" value="1"/>
</dbReference>
<dbReference type="GeneID" id="93165782"/>
<dbReference type="Gene3D" id="3.60.15.10">
    <property type="entry name" value="Ribonuclease Z/Hydroxyacylglutathione hydrolase-like"/>
    <property type="match status" value="1"/>
</dbReference>
<proteinExistence type="predicted"/>
<comment type="caution">
    <text evidence="2">The sequence shown here is derived from an EMBL/GenBank/DDBJ whole genome shotgun (WGS) entry which is preliminary data.</text>
</comment>
<dbReference type="Proteomes" id="UP000037392">
    <property type="component" value="Unassembled WGS sequence"/>
</dbReference>
<dbReference type="InterPro" id="IPR036866">
    <property type="entry name" value="RibonucZ/Hydroxyglut_hydro"/>
</dbReference>
<dbReference type="InterPro" id="IPR001279">
    <property type="entry name" value="Metallo-B-lactamas"/>
</dbReference>
<evidence type="ECO:0000259" key="1">
    <source>
        <dbReference type="Pfam" id="PF12706"/>
    </source>
</evidence>
<dbReference type="RefSeq" id="WP_007862987.1">
    <property type="nucleotide sequence ID" value="NZ_KQ235876.1"/>
</dbReference>
<dbReference type="EMBL" id="ADLK01000009">
    <property type="protein sequence ID" value="KMW22475.1"/>
    <property type="molecule type" value="Genomic_DNA"/>
</dbReference>
<dbReference type="Pfam" id="PF12706">
    <property type="entry name" value="Lactamase_B_2"/>
    <property type="match status" value="1"/>
</dbReference>
<dbReference type="PANTHER" id="PTHR42663">
    <property type="entry name" value="HYDROLASE C777.06C-RELATED-RELATED"/>
    <property type="match status" value="1"/>
</dbReference>
<evidence type="ECO:0000313" key="2">
    <source>
        <dbReference type="EMBL" id="KMW22475.1"/>
    </source>
</evidence>